<dbReference type="Gene3D" id="3.60.15.10">
    <property type="entry name" value="Ribonuclease Z/Hydroxyacylglutathione hydrolase-like"/>
    <property type="match status" value="1"/>
</dbReference>
<dbReference type="RefSeq" id="WP_147662612.1">
    <property type="nucleotide sequence ID" value="NZ_CP042905.2"/>
</dbReference>
<reference evidence="1 2" key="2">
    <citation type="journal article" date="2024" name="Int. J. Syst. Evol. Microbiol.">
        <title>Promethearchaeum syntrophicum gen. nov., sp. nov., an anaerobic, obligately syntrophic archaeon, the first isolate of the lineage 'Asgard' archaea, and proposal of the new archaeal phylum Promethearchaeota phyl. nov. and kingdom Promethearchaeati regn. nov.</title>
        <authorList>
            <person name="Imachi H."/>
            <person name="Nobu M.K."/>
            <person name="Kato S."/>
            <person name="Takaki Y."/>
            <person name="Miyazaki M."/>
            <person name="Miyata M."/>
            <person name="Ogawara M."/>
            <person name="Saito Y."/>
            <person name="Sakai S."/>
            <person name="Tahara Y.O."/>
            <person name="Takano Y."/>
            <person name="Tasumi E."/>
            <person name="Uematsu K."/>
            <person name="Yoshimura T."/>
            <person name="Itoh T."/>
            <person name="Ohkuma M."/>
            <person name="Takai K."/>
        </authorList>
    </citation>
    <scope>NUCLEOTIDE SEQUENCE [LARGE SCALE GENOMIC DNA]</scope>
    <source>
        <strain evidence="1 2">MK-D1</strain>
    </source>
</reference>
<sequence length="326" mass="38513">MRKLSVKGLNIEEILPEIFFIHQIHASAYFTRCDGLLIMPQDKRNLCPIIIDLNIEPEYIQKLHYVFKLNQYSRIDYICSHGHMDHIAHVYKWEELGAFIHCPSPHQNNLVSLDAFIGDFGFLKELDIDIVKHLGKLNHYKPCKKKPNVFQPGDILFFDNLKIQTIPFEGHSLGHIGFLFSKERLFHISCLGFDLQKPGEDHFGPWYGFEECSIELYKEYIDNAEKIFFNSSDILTSSHSYVVRKKNRQPFDYIRRKITQNQIKIKNAVQKYNEKQNKGVLIEYLLSLDLIYPKSKMEDPLRSIFRFWESWMIKNHLNSITNLIEE</sequence>
<accession>A0A5B9DAE2</accession>
<dbReference type="CDD" id="cd06262">
    <property type="entry name" value="metallo-hydrolase-like_MBL-fold"/>
    <property type="match status" value="1"/>
</dbReference>
<gene>
    <name evidence="1" type="ORF">DSAG12_01537</name>
</gene>
<evidence type="ECO:0000313" key="1">
    <source>
        <dbReference type="EMBL" id="QEE15710.1"/>
    </source>
</evidence>
<name>A0A5B9DAE2_9ARCH</name>
<reference evidence="1 2" key="1">
    <citation type="journal article" date="2020" name="Nature">
        <title>Isolation of an archaeon at the prokaryote-eukaryote interface.</title>
        <authorList>
            <person name="Imachi H."/>
            <person name="Nobu M.K."/>
            <person name="Nakahara N."/>
            <person name="Morono Y."/>
            <person name="Ogawara M."/>
            <person name="Takaki Y."/>
            <person name="Takano Y."/>
            <person name="Uematsu K."/>
            <person name="Ikuta T."/>
            <person name="Ito M."/>
            <person name="Matsui Y."/>
            <person name="Miyazaki M."/>
            <person name="Murata K."/>
            <person name="Saito Y."/>
            <person name="Sakai S."/>
            <person name="Song C."/>
            <person name="Tasumi E."/>
            <person name="Yamanaka Y."/>
            <person name="Yamaguchi T."/>
            <person name="Kamagata Y."/>
            <person name="Tamaki H."/>
            <person name="Takai K."/>
        </authorList>
    </citation>
    <scope>NUCLEOTIDE SEQUENCE [LARGE SCALE GENOMIC DNA]</scope>
    <source>
        <strain evidence="1 2">MK-D1</strain>
    </source>
</reference>
<keyword evidence="2" id="KW-1185">Reference proteome</keyword>
<dbReference type="InterPro" id="IPR036866">
    <property type="entry name" value="RibonucZ/Hydroxyglut_hydro"/>
</dbReference>
<protein>
    <submittedName>
        <fullName evidence="1">MBL fold metallo-hydrolase</fullName>
    </submittedName>
</protein>
<dbReference type="EMBL" id="CP042905">
    <property type="protein sequence ID" value="QEE15710.1"/>
    <property type="molecule type" value="Genomic_DNA"/>
</dbReference>
<dbReference type="SUPFAM" id="SSF56281">
    <property type="entry name" value="Metallo-hydrolase/oxidoreductase"/>
    <property type="match status" value="1"/>
</dbReference>
<dbReference type="AlphaFoldDB" id="A0A5B9DAE2"/>
<dbReference type="GeneID" id="41329531"/>
<evidence type="ECO:0000313" key="2">
    <source>
        <dbReference type="Proteomes" id="UP000321408"/>
    </source>
</evidence>
<dbReference type="Proteomes" id="UP000321408">
    <property type="component" value="Chromosome"/>
</dbReference>
<proteinExistence type="predicted"/>
<dbReference type="KEGG" id="psyt:DSAG12_01537"/>
<organism evidence="1 2">
    <name type="scientific">Promethearchaeum syntrophicum</name>
    <dbReference type="NCBI Taxonomy" id="2594042"/>
    <lineage>
        <taxon>Archaea</taxon>
        <taxon>Promethearchaeati</taxon>
        <taxon>Promethearchaeota</taxon>
        <taxon>Promethearchaeia</taxon>
        <taxon>Promethearchaeales</taxon>
        <taxon>Promethearchaeaceae</taxon>
        <taxon>Promethearchaeum</taxon>
    </lineage>
</organism>